<keyword evidence="1" id="KW-0694">RNA-binding</keyword>
<organism evidence="4 5">
    <name type="scientific">Laodelphax striatellus</name>
    <name type="common">Small brown planthopper</name>
    <name type="synonym">Delphax striatella</name>
    <dbReference type="NCBI Taxonomy" id="195883"/>
    <lineage>
        <taxon>Eukaryota</taxon>
        <taxon>Metazoa</taxon>
        <taxon>Ecdysozoa</taxon>
        <taxon>Arthropoda</taxon>
        <taxon>Hexapoda</taxon>
        <taxon>Insecta</taxon>
        <taxon>Pterygota</taxon>
        <taxon>Neoptera</taxon>
        <taxon>Paraneoptera</taxon>
        <taxon>Hemiptera</taxon>
        <taxon>Auchenorrhyncha</taxon>
        <taxon>Fulgoroidea</taxon>
        <taxon>Delphacidae</taxon>
        <taxon>Criomorphinae</taxon>
        <taxon>Laodelphax</taxon>
    </lineage>
</organism>
<proteinExistence type="predicted"/>
<dbReference type="Proteomes" id="UP000291343">
    <property type="component" value="Unassembled WGS sequence"/>
</dbReference>
<evidence type="ECO:0000313" key="4">
    <source>
        <dbReference type="EMBL" id="RZF42040.1"/>
    </source>
</evidence>
<keyword evidence="5" id="KW-1185">Reference proteome</keyword>
<comment type="caution">
    <text evidence="4">The sequence shown here is derived from an EMBL/GenBank/DDBJ whole genome shotgun (WGS) entry which is preliminary data.</text>
</comment>
<dbReference type="InterPro" id="IPR035979">
    <property type="entry name" value="RBD_domain_sf"/>
</dbReference>
<dbReference type="SUPFAM" id="SSF63748">
    <property type="entry name" value="Tudor/PWWP/MBT"/>
    <property type="match status" value="1"/>
</dbReference>
<dbReference type="EMBL" id="QKKF02015641">
    <property type="protein sequence ID" value="RZF42040.1"/>
    <property type="molecule type" value="Genomic_DNA"/>
</dbReference>
<gene>
    <name evidence="4" type="ORF">LSTR_LSTR006633</name>
</gene>
<name>A0A482X976_LAOST</name>
<dbReference type="InterPro" id="IPR012677">
    <property type="entry name" value="Nucleotide-bd_a/b_plait_sf"/>
</dbReference>
<dbReference type="SMR" id="A0A482X976"/>
<evidence type="ECO:0000259" key="2">
    <source>
        <dbReference type="Pfam" id="PF00076"/>
    </source>
</evidence>
<dbReference type="Pfam" id="PF00567">
    <property type="entry name" value="TUDOR"/>
    <property type="match status" value="1"/>
</dbReference>
<dbReference type="Gene3D" id="2.30.30.140">
    <property type="match status" value="1"/>
</dbReference>
<evidence type="ECO:0000259" key="3">
    <source>
        <dbReference type="Pfam" id="PF00567"/>
    </source>
</evidence>
<accession>A0A482X976</accession>
<dbReference type="SUPFAM" id="SSF54928">
    <property type="entry name" value="RNA-binding domain, RBD"/>
    <property type="match status" value="1"/>
</dbReference>
<evidence type="ECO:0000256" key="1">
    <source>
        <dbReference type="ARBA" id="ARBA00022884"/>
    </source>
</evidence>
<dbReference type="InParanoid" id="A0A482X976"/>
<dbReference type="Gene3D" id="3.30.70.330">
    <property type="match status" value="1"/>
</dbReference>
<dbReference type="GO" id="GO:0003723">
    <property type="term" value="F:RNA binding"/>
    <property type="evidence" value="ECO:0007669"/>
    <property type="project" value="UniProtKB-KW"/>
</dbReference>
<dbReference type="CDD" id="cd00590">
    <property type="entry name" value="RRM_SF"/>
    <property type="match status" value="1"/>
</dbReference>
<protein>
    <recommendedName>
        <fullName evidence="6">RRM domain-containing protein</fullName>
    </recommendedName>
</protein>
<feature type="domain" description="Tudor" evidence="3">
    <location>
        <begin position="209"/>
        <end position="318"/>
    </location>
</feature>
<feature type="domain" description="RRM" evidence="2">
    <location>
        <begin position="86"/>
        <end position="144"/>
    </location>
</feature>
<dbReference type="CDD" id="cd20379">
    <property type="entry name" value="Tudor_dTUD-like"/>
    <property type="match status" value="1"/>
</dbReference>
<dbReference type="OrthoDB" id="6600247at2759"/>
<dbReference type="InterPro" id="IPR000504">
    <property type="entry name" value="RRM_dom"/>
</dbReference>
<dbReference type="STRING" id="195883.A0A482X976"/>
<dbReference type="AlphaFoldDB" id="A0A482X976"/>
<sequence length="350" mass="40036">MTPSGDVELRPCSKMSHHHLQCSAPAQVQRSSHSIFGLQSGWNYHRTVIRTMDVPSTSTSTYSSGLEARTPNSDYEASKVVKLQVLGVPNTMSTLELENIFSQCGDPTINLNKSSKDVFIEYKSLSEAKSAIERFDSQEPYNFKLVIIRTDSQIRPVNPLSYMPATAYGEAENNYYYRYSKSRRKKSSICEPDSMQPKIKVKKLIEPGMVRKVFIASLNESKSDYWVTLEEDTSTLTKLYYEFNMRITDRSPGLKNPAVDDWCCRRFNEVWCRARIISLQPLELFYVDYGYVDSEVTLDELKMLPADMAVRPPLAIHVYHAAGYPGISTDHFLLRFLSEDNGKWTVEDTY</sequence>
<evidence type="ECO:0008006" key="6">
    <source>
        <dbReference type="Google" id="ProtNLM"/>
    </source>
</evidence>
<reference evidence="4 5" key="1">
    <citation type="journal article" date="2017" name="Gigascience">
        <title>Genome sequence of the small brown planthopper, Laodelphax striatellus.</title>
        <authorList>
            <person name="Zhu J."/>
            <person name="Jiang F."/>
            <person name="Wang X."/>
            <person name="Yang P."/>
            <person name="Bao Y."/>
            <person name="Zhao W."/>
            <person name="Wang W."/>
            <person name="Lu H."/>
            <person name="Wang Q."/>
            <person name="Cui N."/>
            <person name="Li J."/>
            <person name="Chen X."/>
            <person name="Luo L."/>
            <person name="Yu J."/>
            <person name="Kang L."/>
            <person name="Cui F."/>
        </authorList>
    </citation>
    <scope>NUCLEOTIDE SEQUENCE [LARGE SCALE GENOMIC DNA]</scope>
    <source>
        <strain evidence="4">Lst14</strain>
    </source>
</reference>
<dbReference type="InterPro" id="IPR002999">
    <property type="entry name" value="Tudor"/>
</dbReference>
<dbReference type="Pfam" id="PF00076">
    <property type="entry name" value="RRM_1"/>
    <property type="match status" value="1"/>
</dbReference>
<evidence type="ECO:0000313" key="5">
    <source>
        <dbReference type="Proteomes" id="UP000291343"/>
    </source>
</evidence>